<dbReference type="EMBL" id="BOOC01000049">
    <property type="protein sequence ID" value="GIH43945.1"/>
    <property type="molecule type" value="Genomic_DNA"/>
</dbReference>
<evidence type="ECO:0000313" key="2">
    <source>
        <dbReference type="EMBL" id="GIH43945.1"/>
    </source>
</evidence>
<accession>A0ABQ4GA72</accession>
<name>A0ABQ4GA72_9ACTN</name>
<feature type="region of interest" description="Disordered" evidence="1">
    <location>
        <begin position="1"/>
        <end position="75"/>
    </location>
</feature>
<comment type="caution">
    <text evidence="2">The sequence shown here is derived from an EMBL/GenBank/DDBJ whole genome shotgun (WGS) entry which is preliminary data.</text>
</comment>
<proteinExistence type="predicted"/>
<feature type="compositionally biased region" description="Acidic residues" evidence="1">
    <location>
        <begin position="13"/>
        <end position="37"/>
    </location>
</feature>
<protein>
    <submittedName>
        <fullName evidence="2">Uncharacterized protein</fullName>
    </submittedName>
</protein>
<evidence type="ECO:0000256" key="1">
    <source>
        <dbReference type="SAM" id="MobiDB-lite"/>
    </source>
</evidence>
<feature type="compositionally biased region" description="Acidic residues" evidence="1">
    <location>
        <begin position="51"/>
        <end position="69"/>
    </location>
</feature>
<dbReference type="Proteomes" id="UP000603904">
    <property type="component" value="Unassembled WGS sequence"/>
</dbReference>
<reference evidence="2 3" key="1">
    <citation type="submission" date="2021-01" db="EMBL/GenBank/DDBJ databases">
        <title>Whole genome shotgun sequence of Microbispora corallina NBRC 16416.</title>
        <authorList>
            <person name="Komaki H."/>
            <person name="Tamura T."/>
        </authorList>
    </citation>
    <scope>NUCLEOTIDE SEQUENCE [LARGE SCALE GENOMIC DNA]</scope>
    <source>
        <strain evidence="2 3">NBRC 16416</strain>
    </source>
</reference>
<organism evidence="2 3">
    <name type="scientific">Microbispora corallina</name>
    <dbReference type="NCBI Taxonomy" id="83302"/>
    <lineage>
        <taxon>Bacteria</taxon>
        <taxon>Bacillati</taxon>
        <taxon>Actinomycetota</taxon>
        <taxon>Actinomycetes</taxon>
        <taxon>Streptosporangiales</taxon>
        <taxon>Streptosporangiaceae</taxon>
        <taxon>Microbispora</taxon>
    </lineage>
</organism>
<keyword evidence="3" id="KW-1185">Reference proteome</keyword>
<evidence type="ECO:0000313" key="3">
    <source>
        <dbReference type="Proteomes" id="UP000603904"/>
    </source>
</evidence>
<gene>
    <name evidence="2" type="ORF">Mco01_69450</name>
</gene>
<sequence>MRPAPDRQAAAVEPEDEPDEPDELDVEDVEDEEDVEADAAAGSFFAPSPDGFEESLDGFDEVVDVDDPEERLSVR</sequence>